<name>A0A6J7CT47_9ZZZZ</name>
<dbReference type="AlphaFoldDB" id="A0A6J7CT47"/>
<dbReference type="CDD" id="cd01097">
    <property type="entry name" value="Tetrahydromethanopterin_reductase"/>
    <property type="match status" value="1"/>
</dbReference>
<keyword evidence="1" id="KW-0560">Oxidoreductase</keyword>
<dbReference type="InterPro" id="IPR019951">
    <property type="entry name" value="F420_OxRdatse_Rv3520c_pred"/>
</dbReference>
<dbReference type="EMBL" id="CAFBLP010000004">
    <property type="protein sequence ID" value="CAB4861597.1"/>
    <property type="molecule type" value="Genomic_DNA"/>
</dbReference>
<proteinExistence type="predicted"/>
<evidence type="ECO:0000259" key="2">
    <source>
        <dbReference type="Pfam" id="PF00296"/>
    </source>
</evidence>
<dbReference type="SUPFAM" id="SSF51679">
    <property type="entry name" value="Bacterial luciferase-like"/>
    <property type="match status" value="1"/>
</dbReference>
<organism evidence="3">
    <name type="scientific">freshwater metagenome</name>
    <dbReference type="NCBI Taxonomy" id="449393"/>
    <lineage>
        <taxon>unclassified sequences</taxon>
        <taxon>metagenomes</taxon>
        <taxon>ecological metagenomes</taxon>
    </lineage>
</organism>
<sequence length="351" mass="38265">MKLSMMINYAGGFKQAVDQVVELEKAGLDQVWIAEAYSFDAVSQVGYLAAKTERVEIGTGILNVYSRTAALMAMTAAGCDYISDGRFILGLGASGAQVIEGFHGMPYEKPMVRIKEYIEACRMIWKREEPFNYQGQVVQAPLPAGQGTGLGKALKIINHPLRSDIPIWWASLKDRSVEATAEMADGWLPIMFIPDKFQQVWGNALKAGTAKRDPSRKPLDIAAGGMLAIDDSLVGEARTKILDYGRPNMALYVGGMGARGKNFYNDICRAYGYEEEAVNVQDLYLEGKKTEAAAALPGEWLELANLVGPKSYIKERVGAFKEAGVTVLSVNPVGPNAVKTIETLREIVDNA</sequence>
<dbReference type="PANTHER" id="PTHR43244">
    <property type="match status" value="1"/>
</dbReference>
<dbReference type="InterPro" id="IPR050564">
    <property type="entry name" value="F420-G6PD/mer"/>
</dbReference>
<dbReference type="InterPro" id="IPR036661">
    <property type="entry name" value="Luciferase-like_sf"/>
</dbReference>
<evidence type="ECO:0000256" key="1">
    <source>
        <dbReference type="ARBA" id="ARBA00023002"/>
    </source>
</evidence>
<reference evidence="3" key="1">
    <citation type="submission" date="2020-05" db="EMBL/GenBank/DDBJ databases">
        <authorList>
            <person name="Chiriac C."/>
            <person name="Salcher M."/>
            <person name="Ghai R."/>
            <person name="Kavagutti S V."/>
        </authorList>
    </citation>
    <scope>NUCLEOTIDE SEQUENCE</scope>
</reference>
<dbReference type="GO" id="GO:0016705">
    <property type="term" value="F:oxidoreductase activity, acting on paired donors, with incorporation or reduction of molecular oxygen"/>
    <property type="evidence" value="ECO:0007669"/>
    <property type="project" value="InterPro"/>
</dbReference>
<dbReference type="InterPro" id="IPR011251">
    <property type="entry name" value="Luciferase-like_dom"/>
</dbReference>
<feature type="domain" description="Luciferase-like" evidence="2">
    <location>
        <begin position="6"/>
        <end position="326"/>
    </location>
</feature>
<gene>
    <name evidence="3" type="ORF">UFOPK3376_00297</name>
</gene>
<dbReference type="Pfam" id="PF00296">
    <property type="entry name" value="Bac_luciferase"/>
    <property type="match status" value="1"/>
</dbReference>
<protein>
    <submittedName>
        <fullName evidence="3">Unannotated protein</fullName>
    </submittedName>
</protein>
<dbReference type="Gene3D" id="3.20.20.30">
    <property type="entry name" value="Luciferase-like domain"/>
    <property type="match status" value="1"/>
</dbReference>
<dbReference type="PANTHER" id="PTHR43244:SF1">
    <property type="entry name" value="5,10-METHYLENETETRAHYDROMETHANOPTERIN REDUCTASE"/>
    <property type="match status" value="1"/>
</dbReference>
<accession>A0A6J7CT47</accession>
<evidence type="ECO:0000313" key="3">
    <source>
        <dbReference type="EMBL" id="CAB4861597.1"/>
    </source>
</evidence>
<dbReference type="NCBIfam" id="TIGR03559">
    <property type="entry name" value="F420_Rv3520c"/>
    <property type="match status" value="1"/>
</dbReference>